<protein>
    <recommendedName>
        <fullName evidence="6">MYND-type domain-containing protein</fullName>
    </recommendedName>
</protein>
<keyword evidence="1" id="KW-0479">Metal-binding</keyword>
<keyword evidence="2 4" id="KW-0863">Zinc-finger</keyword>
<dbReference type="GO" id="GO:0000981">
    <property type="term" value="F:DNA-binding transcription factor activity, RNA polymerase II-specific"/>
    <property type="evidence" value="ECO:0007669"/>
    <property type="project" value="TreeGrafter"/>
</dbReference>
<dbReference type="SUPFAM" id="SSF144232">
    <property type="entry name" value="HIT/MYND zinc finger-like"/>
    <property type="match status" value="1"/>
</dbReference>
<evidence type="ECO:0000256" key="1">
    <source>
        <dbReference type="ARBA" id="ARBA00022723"/>
    </source>
</evidence>
<feature type="domain" description="MYND-type" evidence="6">
    <location>
        <begin position="1272"/>
        <end position="1311"/>
    </location>
</feature>
<evidence type="ECO:0000313" key="7">
    <source>
        <dbReference type="EMBL" id="CEL54049.1"/>
    </source>
</evidence>
<evidence type="ECO:0000256" key="4">
    <source>
        <dbReference type="PROSITE-ProRule" id="PRU00134"/>
    </source>
</evidence>
<dbReference type="GO" id="GO:0005634">
    <property type="term" value="C:nucleus"/>
    <property type="evidence" value="ECO:0007669"/>
    <property type="project" value="TreeGrafter"/>
</dbReference>
<keyword evidence="3" id="KW-0862">Zinc</keyword>
<dbReference type="PROSITE" id="PS50865">
    <property type="entry name" value="ZF_MYND_2"/>
    <property type="match status" value="1"/>
</dbReference>
<dbReference type="SUPFAM" id="SSF49870">
    <property type="entry name" value="Osmotin, thaumatin-like protein"/>
    <property type="match status" value="1"/>
</dbReference>
<dbReference type="STRING" id="1108050.A0A0B7FAY3"/>
<gene>
    <name evidence="7" type="ORF">RSOLAG1IB_06758</name>
</gene>
<evidence type="ECO:0000259" key="6">
    <source>
        <dbReference type="PROSITE" id="PS50865"/>
    </source>
</evidence>
<dbReference type="PROSITE" id="PS01360">
    <property type="entry name" value="ZF_MYND_1"/>
    <property type="match status" value="1"/>
</dbReference>
<dbReference type="Pfam" id="PF01753">
    <property type="entry name" value="zf-MYND"/>
    <property type="match status" value="1"/>
</dbReference>
<dbReference type="Pfam" id="PF14737">
    <property type="entry name" value="DUF4470"/>
    <property type="match status" value="1"/>
</dbReference>
<dbReference type="PANTHER" id="PTHR10237:SF15">
    <property type="entry name" value="LD37257P"/>
    <property type="match status" value="1"/>
</dbReference>
<dbReference type="PANTHER" id="PTHR10237">
    <property type="entry name" value="DEFORMED EPIDERMAL AUTOREGULATORY FACTOR 1 HOMOLOG SUPPRESSIN"/>
    <property type="match status" value="1"/>
</dbReference>
<dbReference type="InterPro" id="IPR027974">
    <property type="entry name" value="DUF4470"/>
</dbReference>
<keyword evidence="5" id="KW-0732">Signal</keyword>
<evidence type="ECO:0000256" key="5">
    <source>
        <dbReference type="SAM" id="SignalP"/>
    </source>
</evidence>
<dbReference type="InterPro" id="IPR037176">
    <property type="entry name" value="Osmotin/thaumatin-like_sf"/>
</dbReference>
<dbReference type="Proteomes" id="UP000059188">
    <property type="component" value="Unassembled WGS sequence"/>
</dbReference>
<name>A0A0B7FAY3_THACB</name>
<dbReference type="OrthoDB" id="432970at2759"/>
<dbReference type="InterPro" id="IPR024119">
    <property type="entry name" value="TF_DEAF-1"/>
</dbReference>
<evidence type="ECO:0000313" key="8">
    <source>
        <dbReference type="Proteomes" id="UP000059188"/>
    </source>
</evidence>
<evidence type="ECO:0000256" key="3">
    <source>
        <dbReference type="ARBA" id="ARBA00022833"/>
    </source>
</evidence>
<dbReference type="Gene3D" id="2.60.110.10">
    <property type="entry name" value="Thaumatin"/>
    <property type="match status" value="1"/>
</dbReference>
<dbReference type="EMBL" id="LN679114">
    <property type="protein sequence ID" value="CEL54049.1"/>
    <property type="molecule type" value="Genomic_DNA"/>
</dbReference>
<dbReference type="Gene3D" id="6.10.140.2220">
    <property type="match status" value="1"/>
</dbReference>
<organism evidence="7 8">
    <name type="scientific">Thanatephorus cucumeris (strain AG1-IB / isolate 7/3/14)</name>
    <name type="common">Lettuce bottom rot fungus</name>
    <name type="synonym">Rhizoctonia solani</name>
    <dbReference type="NCBI Taxonomy" id="1108050"/>
    <lineage>
        <taxon>Eukaryota</taxon>
        <taxon>Fungi</taxon>
        <taxon>Dikarya</taxon>
        <taxon>Basidiomycota</taxon>
        <taxon>Agaricomycotina</taxon>
        <taxon>Agaricomycetes</taxon>
        <taxon>Cantharellales</taxon>
        <taxon>Ceratobasidiaceae</taxon>
        <taxon>Rhizoctonia</taxon>
        <taxon>Rhizoctonia solani AG-1</taxon>
    </lineage>
</organism>
<evidence type="ECO:0000256" key="2">
    <source>
        <dbReference type="ARBA" id="ARBA00022771"/>
    </source>
</evidence>
<feature type="signal peptide" evidence="5">
    <location>
        <begin position="1"/>
        <end position="21"/>
    </location>
</feature>
<feature type="chain" id="PRO_5002115721" description="MYND-type domain-containing protein" evidence="5">
    <location>
        <begin position="22"/>
        <end position="1314"/>
    </location>
</feature>
<reference evidence="7 8" key="1">
    <citation type="submission" date="2014-11" db="EMBL/GenBank/DDBJ databases">
        <authorList>
            <person name="Wibberg Daniel"/>
        </authorList>
    </citation>
    <scope>NUCLEOTIDE SEQUENCE [LARGE SCALE GENOMIC DNA]</scope>
    <source>
        <strain evidence="7">Rhizoctonia solani AG1-IB 7/3/14</strain>
    </source>
</reference>
<sequence length="1314" mass="145019">MYFSITSTVSALVLLVSSVQAAHTLTLKNNCAWGVGVRVDNWSGSPYTGAARVDIGAKTSKSVSVPNGWIGRVCDVAGDGSCANNCYGKCSMSEFNMNAGGLNYYDISNILSFTVVSSLYLAPTSIARISVNISHPPFWLTKQFFYPIGNTGAVSLTQDLSPEQSSADILLLGCGDPRNILFTLYSDLIVGQGSRRLDITCCDHEPAILARNVLLFSLLEQNENIDRIWDTFYHFKINDRALRVITSHSQVLYDSAEDIETWQKSRFGSFLEMADTRTLSELRRLWKSYADFPRLPADRKNRIAKEQIQLSNSVGDAGSVAMSQSRSAGMLWPQAMEPVAKLFRKYWETGTTFSLASEIKSATNLNPTFIYSLSGEGFNPHYGTFPCGFHLITGFAPIKSDPAGPPPSTGSAAINTSKQQFAAWCRAFQKSLSAKSLTIRFFAGDALQFCRALDQYRTTGDPSTDLFVSAYRATQINFYRPTIDGTIPMVFDVIDTSNLTDHLGLFNLLLVAHGLLKDIPHTQAVLYTETLIPSGRDATKSFLDRILTDVPTLSMLFGIAPRPYVSNFTTHCNAHEVIFTELKAQYHERVAWSGPSGGDNLLQTLKARTISFEADSLARILYSIYDNMFAAEKIGAMMSSMALNPNSMIDFSKVHFQRETVALLFQVVQRRVHLCSGDWEQVVMKFFAMCTSAGGRIIESNCFQDLCLQLHLHGVYTVDTLKPDWASNPEFRFSPHSDLFNSWSSTPPVVCVVLTVPRQRLGVFFETPEKIGSPTLQAGLWTPDTHDNLYSAIYLSWGKCVTPNSSDRVLIEEDPSGQNGKSDLVVSFWASSRLTEIPGTQVSLRIKSTPQSTFAFMSKLGMSLDVFHASIMDKKYVHVLPYRPGLSSNLSQNPPLRPARMSATSIVGPVCHAIASNSQSQGVDSLSIRFDVTTKSEQEKLQNGAQVSANQVSACVMELKVGDHSHMLSYPYPIHGKNNRLRIARKSHYVEVVVPVSTPNDYSGYFLNAAPIINPGAYTTWNIHHVNLDRLPDLDDRVPEKLGWLNTLTALQLSEREKDIRNGEETHKNAAINALVNVKDSIHAITMNASGVQGVHTRTIGLCEPNQGGVYVLFLIGGIKLDSACSSIVLDTAVVPLSNDRMPALVRGIQNMQNKGTLAQINTVGHEVGAWKRLIPAFIERSRNWDHRPKCEYKSKGKVPLSIAYDENPVCTCGEGIGFKSLQWNAPEWQGLLPFATRAAICPIFAVPYIERVAGNWSEHHGAPGSKPTNVCWACGGPGTPKLSACSRCKKARYCSTTCQRQDWKVHKGTCKPE</sequence>
<keyword evidence="8" id="KW-1185">Reference proteome</keyword>
<proteinExistence type="predicted"/>
<dbReference type="InterPro" id="IPR002893">
    <property type="entry name" value="Znf_MYND"/>
</dbReference>
<dbReference type="GO" id="GO:0008270">
    <property type="term" value="F:zinc ion binding"/>
    <property type="evidence" value="ECO:0007669"/>
    <property type="project" value="UniProtKB-KW"/>
</dbReference>
<accession>A0A0B7FAY3</accession>